<dbReference type="NCBIfam" id="NF033573">
    <property type="entry name" value="transpos_IS200"/>
    <property type="match status" value="1"/>
</dbReference>
<dbReference type="SMART" id="SM01321">
    <property type="entry name" value="Y1_Tnp"/>
    <property type="match status" value="1"/>
</dbReference>
<sequence length="138" mass="16487">MCMKENLIHYRTCVCNINYHMVWSVKYRRKILNQEIEEYLQKLVQQIAEDKGFTVHLFECGEGDHVHCFVSAPPKLSITAIVKYLKGITGRKLFERFPEIRNQLWKGELWNHSYYVETVGSVSEKNIRRYIEHQSKSY</sequence>
<evidence type="ECO:0000313" key="2">
    <source>
        <dbReference type="EMBL" id="MEQ2360117.1"/>
    </source>
</evidence>
<dbReference type="InterPro" id="IPR036515">
    <property type="entry name" value="Transposase_17_sf"/>
</dbReference>
<dbReference type="PANTHER" id="PTHR33360">
    <property type="entry name" value="TRANSPOSASE FOR INSERTION SEQUENCE ELEMENT IS200"/>
    <property type="match status" value="1"/>
</dbReference>
<proteinExistence type="predicted"/>
<organism evidence="2 3">
    <name type="scientific">Blautia intestinihominis</name>
    <dbReference type="NCBI Taxonomy" id="3133152"/>
    <lineage>
        <taxon>Bacteria</taxon>
        <taxon>Bacillati</taxon>
        <taxon>Bacillota</taxon>
        <taxon>Clostridia</taxon>
        <taxon>Lachnospirales</taxon>
        <taxon>Lachnospiraceae</taxon>
        <taxon>Blautia</taxon>
    </lineage>
</organism>
<dbReference type="Proteomes" id="UP001446032">
    <property type="component" value="Unassembled WGS sequence"/>
</dbReference>
<protein>
    <submittedName>
        <fullName evidence="2">IS200/IS605 family transposase</fullName>
    </submittedName>
</protein>
<keyword evidence="3" id="KW-1185">Reference proteome</keyword>
<dbReference type="Gene3D" id="3.30.70.1290">
    <property type="entry name" value="Transposase IS200-like"/>
    <property type="match status" value="1"/>
</dbReference>
<reference evidence="2 3" key="1">
    <citation type="submission" date="2024-03" db="EMBL/GenBank/DDBJ databases">
        <title>Human intestinal bacterial collection.</title>
        <authorList>
            <person name="Pauvert C."/>
            <person name="Hitch T.C.A."/>
            <person name="Clavel T."/>
        </authorList>
    </citation>
    <scope>NUCLEOTIDE SEQUENCE [LARGE SCALE GENOMIC DNA]</scope>
    <source>
        <strain evidence="2 3">CLA-AA-H95</strain>
    </source>
</reference>
<gene>
    <name evidence="2" type="primary">tnpA</name>
    <name evidence="2" type="ORF">WMO75_17665</name>
</gene>
<accession>A0ABV1ASF0</accession>
<dbReference type="PANTHER" id="PTHR33360:SF2">
    <property type="entry name" value="TRANSPOSASE FOR INSERTION SEQUENCE ELEMENT IS200"/>
    <property type="match status" value="1"/>
</dbReference>
<dbReference type="InterPro" id="IPR002686">
    <property type="entry name" value="Transposase_17"/>
</dbReference>
<comment type="caution">
    <text evidence="2">The sequence shown here is derived from an EMBL/GenBank/DDBJ whole genome shotgun (WGS) entry which is preliminary data.</text>
</comment>
<feature type="domain" description="Transposase IS200-like" evidence="1">
    <location>
        <begin position="14"/>
        <end position="134"/>
    </location>
</feature>
<name>A0ABV1ASF0_9FIRM</name>
<evidence type="ECO:0000313" key="3">
    <source>
        <dbReference type="Proteomes" id="UP001446032"/>
    </source>
</evidence>
<dbReference type="EMBL" id="JBBMEI010000100">
    <property type="protein sequence ID" value="MEQ2360117.1"/>
    <property type="molecule type" value="Genomic_DNA"/>
</dbReference>
<evidence type="ECO:0000259" key="1">
    <source>
        <dbReference type="SMART" id="SM01321"/>
    </source>
</evidence>
<dbReference type="SUPFAM" id="SSF143422">
    <property type="entry name" value="Transposase IS200-like"/>
    <property type="match status" value="1"/>
</dbReference>
<dbReference type="Pfam" id="PF01797">
    <property type="entry name" value="Y1_Tnp"/>
    <property type="match status" value="1"/>
</dbReference>